<evidence type="ECO:0000313" key="4">
    <source>
        <dbReference type="Proteomes" id="UP000502996"/>
    </source>
</evidence>
<name>A0A6G6WBH9_9ACTN</name>
<evidence type="ECO:0000259" key="2">
    <source>
        <dbReference type="Pfam" id="PF01337"/>
    </source>
</evidence>
<feature type="domain" description="Barstar (barnase inhibitor)" evidence="2">
    <location>
        <begin position="38"/>
        <end position="114"/>
    </location>
</feature>
<gene>
    <name evidence="3" type="ORF">G5V58_07045</name>
</gene>
<sequence length="132" mass="14244">MSGLAGLLAHHHGPGVYRWVAAAPPEDVAHTVERAGWRFGYVDGWRHQTRAEFLTAVGEALAFAPHYGRNLDALNDCLRDVPAATVLLWDGWGTLARADEAAFAAVRTILGEHALTTLLRGEGPALDVPLLE</sequence>
<dbReference type="InterPro" id="IPR035905">
    <property type="entry name" value="Barstar-like_sf"/>
</dbReference>
<evidence type="ECO:0000313" key="3">
    <source>
        <dbReference type="EMBL" id="QIG42566.1"/>
    </source>
</evidence>
<dbReference type="Pfam" id="PF01337">
    <property type="entry name" value="Barstar"/>
    <property type="match status" value="1"/>
</dbReference>
<protein>
    <submittedName>
        <fullName evidence="3">Barstar family protein</fullName>
    </submittedName>
</protein>
<dbReference type="Proteomes" id="UP000502996">
    <property type="component" value="Chromosome"/>
</dbReference>
<keyword evidence="4" id="KW-1185">Reference proteome</keyword>
<dbReference type="SUPFAM" id="SSF52038">
    <property type="entry name" value="Barstar-related"/>
    <property type="match status" value="1"/>
</dbReference>
<accession>A0A6G6WBH9</accession>
<reference evidence="3 4" key="1">
    <citation type="submission" date="2020-02" db="EMBL/GenBank/DDBJ databases">
        <title>Full genome sequence of Nocardioides sp. R-3366.</title>
        <authorList>
            <person name="Im W.-T."/>
        </authorList>
    </citation>
    <scope>NUCLEOTIDE SEQUENCE [LARGE SCALE GENOMIC DNA]</scope>
    <source>
        <strain evidence="3 4">R-3366</strain>
    </source>
</reference>
<dbReference type="EMBL" id="CP049257">
    <property type="protein sequence ID" value="QIG42566.1"/>
    <property type="molecule type" value="Genomic_DNA"/>
</dbReference>
<dbReference type="KEGG" id="nano:G5V58_07045"/>
<evidence type="ECO:0000256" key="1">
    <source>
        <dbReference type="ARBA" id="ARBA00006845"/>
    </source>
</evidence>
<dbReference type="Gene3D" id="3.30.370.10">
    <property type="entry name" value="Barstar-like"/>
    <property type="match status" value="1"/>
</dbReference>
<dbReference type="RefSeq" id="WP_165230343.1">
    <property type="nucleotide sequence ID" value="NZ_CP049257.1"/>
</dbReference>
<dbReference type="InterPro" id="IPR000468">
    <property type="entry name" value="Barstar"/>
</dbReference>
<comment type="similarity">
    <text evidence="1">Belongs to the barstar family.</text>
</comment>
<dbReference type="AlphaFoldDB" id="A0A6G6WBH9"/>
<organism evidence="3 4">
    <name type="scientific">Nocardioides anomalus</name>
    <dbReference type="NCBI Taxonomy" id="2712223"/>
    <lineage>
        <taxon>Bacteria</taxon>
        <taxon>Bacillati</taxon>
        <taxon>Actinomycetota</taxon>
        <taxon>Actinomycetes</taxon>
        <taxon>Propionibacteriales</taxon>
        <taxon>Nocardioidaceae</taxon>
        <taxon>Nocardioides</taxon>
    </lineage>
</organism>
<proteinExistence type="inferred from homology"/>